<dbReference type="EMBL" id="BARW01004251">
    <property type="protein sequence ID" value="GAI61185.1"/>
    <property type="molecule type" value="Genomic_DNA"/>
</dbReference>
<reference evidence="1" key="1">
    <citation type="journal article" date="2014" name="Front. Microbiol.">
        <title>High frequency of phylogenetically diverse reductive dehalogenase-homologous genes in deep subseafloor sedimentary metagenomes.</title>
        <authorList>
            <person name="Kawai M."/>
            <person name="Futagami T."/>
            <person name="Toyoda A."/>
            <person name="Takaki Y."/>
            <person name="Nishi S."/>
            <person name="Hori S."/>
            <person name="Arai W."/>
            <person name="Tsubouchi T."/>
            <person name="Morono Y."/>
            <person name="Uchiyama I."/>
            <person name="Ito T."/>
            <person name="Fujiyama A."/>
            <person name="Inagaki F."/>
            <person name="Takami H."/>
        </authorList>
    </citation>
    <scope>NUCLEOTIDE SEQUENCE</scope>
    <source>
        <strain evidence="1">Expedition CK06-06</strain>
    </source>
</reference>
<dbReference type="PROSITE" id="PS51257">
    <property type="entry name" value="PROKAR_LIPOPROTEIN"/>
    <property type="match status" value="1"/>
</dbReference>
<evidence type="ECO:0000313" key="1">
    <source>
        <dbReference type="EMBL" id="GAI61185.1"/>
    </source>
</evidence>
<accession>X1RDF0</accession>
<organism evidence="1">
    <name type="scientific">marine sediment metagenome</name>
    <dbReference type="NCBI Taxonomy" id="412755"/>
    <lineage>
        <taxon>unclassified sequences</taxon>
        <taxon>metagenomes</taxon>
        <taxon>ecological metagenomes</taxon>
    </lineage>
</organism>
<name>X1RDF0_9ZZZZ</name>
<dbReference type="AlphaFoldDB" id="X1RDF0"/>
<proteinExistence type="predicted"/>
<comment type="caution">
    <text evidence="1">The sequence shown here is derived from an EMBL/GenBank/DDBJ whole genome shotgun (WGS) entry which is preliminary data.</text>
</comment>
<gene>
    <name evidence="1" type="ORF">S12H4_10106</name>
</gene>
<sequence>MWVWIKKNHRGIITVLITGVLCIWLYSCESQVKSMDGSNRLINRAELQLELDRFMGMAQVRMADLDKQDAFRALIIENSLLLVQGTPFNPLGLITAIAGIYGITHGTSKVVRTVKKSQAKRKANNG</sequence>
<protein>
    <submittedName>
        <fullName evidence="1">Uncharacterized protein</fullName>
    </submittedName>
</protein>